<reference evidence="3 4" key="1">
    <citation type="submission" date="2022-01" db="EMBL/GenBank/DDBJ databases">
        <authorList>
            <person name="Xiong W."/>
            <person name="Schranz E."/>
        </authorList>
    </citation>
    <scope>NUCLEOTIDE SEQUENCE [LARGE SCALE GENOMIC DNA]</scope>
</reference>
<feature type="transmembrane region" description="Helical" evidence="1">
    <location>
        <begin position="159"/>
        <end position="176"/>
    </location>
</feature>
<keyword evidence="1" id="KW-0472">Membrane</keyword>
<dbReference type="AlphaFoldDB" id="A0AAU9N3D9"/>
<evidence type="ECO:0000259" key="2">
    <source>
        <dbReference type="Pfam" id="PF04526"/>
    </source>
</evidence>
<gene>
    <name evidence="3" type="ORF">LVIROSA_LOCUS14457</name>
</gene>
<dbReference type="PANTHER" id="PTHR23130:SF195">
    <property type="entry name" value="CYTOCHROME B561 AND DOMON DOMAIN-CONTAINING PROTEIN"/>
    <property type="match status" value="1"/>
</dbReference>
<dbReference type="PANTHER" id="PTHR23130">
    <property type="entry name" value="CYTOCHROME B561 AND DOMON DOMAIN-CONTAINING PROTEIN"/>
    <property type="match status" value="1"/>
</dbReference>
<organism evidence="3 4">
    <name type="scientific">Lactuca virosa</name>
    <dbReference type="NCBI Taxonomy" id="75947"/>
    <lineage>
        <taxon>Eukaryota</taxon>
        <taxon>Viridiplantae</taxon>
        <taxon>Streptophyta</taxon>
        <taxon>Embryophyta</taxon>
        <taxon>Tracheophyta</taxon>
        <taxon>Spermatophyta</taxon>
        <taxon>Magnoliopsida</taxon>
        <taxon>eudicotyledons</taxon>
        <taxon>Gunneridae</taxon>
        <taxon>Pentapetalae</taxon>
        <taxon>asterids</taxon>
        <taxon>campanulids</taxon>
        <taxon>Asterales</taxon>
        <taxon>Asteraceae</taxon>
        <taxon>Cichorioideae</taxon>
        <taxon>Cichorieae</taxon>
        <taxon>Lactucinae</taxon>
        <taxon>Lactuca</taxon>
    </lineage>
</organism>
<protein>
    <recommendedName>
        <fullName evidence="2">AIR12 DOMON domain-containing protein</fullName>
    </recommendedName>
</protein>
<keyword evidence="4" id="KW-1185">Reference proteome</keyword>
<sequence length="224" mass="24641">MEGKLAFNVKDTRADYFNGVMRIFAIVELHEKGMTSVNQVWQVGSSVSVDGFLVKHAFQPANLGAKGQLDLLSGQSISGPSGGIGGGDSRTKKRNIHGILNAVSWGILFPVGVIIVRYLRTFPSADVTWFYLHAFCKFLLMQSTSPVGPWDLNLDPSQRVSPTTLTAISGLLYFLLQQSSFAFDAMFANIKLRSDGRSGKASPLPIGDFKVNAFYVYDMKKYCR</sequence>
<name>A0AAU9N3D9_9ASTR</name>
<dbReference type="Proteomes" id="UP001157418">
    <property type="component" value="Unassembled WGS sequence"/>
</dbReference>
<proteinExistence type="predicted"/>
<feature type="domain" description="AIR12 DOMON" evidence="2">
    <location>
        <begin position="4"/>
        <end position="71"/>
    </location>
</feature>
<dbReference type="Pfam" id="PF04526">
    <property type="entry name" value="DUF568"/>
    <property type="match status" value="1"/>
</dbReference>
<evidence type="ECO:0000256" key="1">
    <source>
        <dbReference type="SAM" id="Phobius"/>
    </source>
</evidence>
<feature type="transmembrane region" description="Helical" evidence="1">
    <location>
        <begin position="99"/>
        <end position="119"/>
    </location>
</feature>
<accession>A0AAU9N3D9</accession>
<evidence type="ECO:0000313" key="4">
    <source>
        <dbReference type="Proteomes" id="UP001157418"/>
    </source>
</evidence>
<comment type="caution">
    <text evidence="3">The sequence shown here is derived from an EMBL/GenBank/DDBJ whole genome shotgun (WGS) entry which is preliminary data.</text>
</comment>
<dbReference type="InterPro" id="IPR045265">
    <property type="entry name" value="AIR12_DOMON"/>
</dbReference>
<evidence type="ECO:0000313" key="3">
    <source>
        <dbReference type="EMBL" id="CAH1427453.1"/>
    </source>
</evidence>
<keyword evidence="1" id="KW-1133">Transmembrane helix</keyword>
<keyword evidence="1" id="KW-0812">Transmembrane</keyword>
<dbReference type="EMBL" id="CAKMRJ010002223">
    <property type="protein sequence ID" value="CAH1427453.1"/>
    <property type="molecule type" value="Genomic_DNA"/>
</dbReference>